<keyword evidence="3" id="KW-0812">Transmembrane</keyword>
<dbReference type="InterPro" id="IPR029021">
    <property type="entry name" value="Prot-tyrosine_phosphatase-like"/>
</dbReference>
<dbReference type="AlphaFoldDB" id="F0WHU2"/>
<dbReference type="PROSITE" id="PS50054">
    <property type="entry name" value="TYR_PHOSPHATASE_DUAL"/>
    <property type="match status" value="1"/>
</dbReference>
<organism evidence="6">
    <name type="scientific">Albugo laibachii Nc14</name>
    <dbReference type="NCBI Taxonomy" id="890382"/>
    <lineage>
        <taxon>Eukaryota</taxon>
        <taxon>Sar</taxon>
        <taxon>Stramenopiles</taxon>
        <taxon>Oomycota</taxon>
        <taxon>Peronosporomycetes</taxon>
        <taxon>Albuginales</taxon>
        <taxon>Albuginaceae</taxon>
        <taxon>Albugo</taxon>
    </lineage>
</organism>
<gene>
    <name evidence="6" type="primary">AlNc14C104G6149</name>
    <name evidence="6" type="ORF">ALNC14_069600</name>
</gene>
<keyword evidence="3" id="KW-0472">Membrane</keyword>
<dbReference type="PANTHER" id="PTHR46274:SF6">
    <property type="entry name" value="TYR_PHOSPHATASE_2 DOMAIN-CONTAINING PROTEIN"/>
    <property type="match status" value="1"/>
</dbReference>
<dbReference type="Gene3D" id="3.90.190.10">
    <property type="entry name" value="Protein tyrosine phosphatase superfamily"/>
    <property type="match status" value="1"/>
</dbReference>
<proteinExistence type="predicted"/>
<dbReference type="InterPro" id="IPR000387">
    <property type="entry name" value="Tyr_Pase_dom"/>
</dbReference>
<dbReference type="SUPFAM" id="SSF52799">
    <property type="entry name" value="(Phosphotyrosine protein) phosphatases II"/>
    <property type="match status" value="1"/>
</dbReference>
<feature type="transmembrane region" description="Helical" evidence="3">
    <location>
        <begin position="6"/>
        <end position="29"/>
    </location>
</feature>
<dbReference type="HOGENOM" id="CLU_047330_2_0_1"/>
<dbReference type="InterPro" id="IPR000340">
    <property type="entry name" value="Dual-sp_phosphatase_cat-dom"/>
</dbReference>
<reference evidence="6" key="1">
    <citation type="journal article" date="2011" name="PLoS Biol.">
        <title>Gene gain and loss during evolution of obligate parasitism in the white rust pathogen of Arabidopsis thaliana.</title>
        <authorList>
            <person name="Kemen E."/>
            <person name="Gardiner A."/>
            <person name="Schultz-Larsen T."/>
            <person name="Kemen A.C."/>
            <person name="Balmuth A.L."/>
            <person name="Robert-Seilaniantz A."/>
            <person name="Bailey K."/>
            <person name="Holub E."/>
            <person name="Studholme D.J."/>
            <person name="Maclean D."/>
            <person name="Jones J.D."/>
        </authorList>
    </citation>
    <scope>NUCLEOTIDE SEQUENCE</scope>
</reference>
<dbReference type="PROSITE" id="PS50056">
    <property type="entry name" value="TYR_PHOSPHATASE_2"/>
    <property type="match status" value="1"/>
</dbReference>
<dbReference type="Pfam" id="PF00782">
    <property type="entry name" value="DSPc"/>
    <property type="match status" value="1"/>
</dbReference>
<protein>
    <submittedName>
        <fullName evidence="6">Uncharacterized protein AlNc14C104G6149</fullName>
    </submittedName>
</protein>
<feature type="domain" description="Tyrosine specific protein phosphatases" evidence="5">
    <location>
        <begin position="124"/>
        <end position="192"/>
    </location>
</feature>
<sequence>MMNICWEWPLRPICVILLLVYMAFQLHLLPKKLSKIVSKVFFYPTLPLTYWTRRHAYWTQLDGKVIFGVALLEPLQHVEMLHSKGVRAVVNLCDEYSGPLRKYDKLAIVQLYLPTIDHCEPSLEDIQKAIAFIHEKTQAGAMVYIHCKSGNGRSAAVAFCWLLYAHKMTPVQAQMYLNDRRKVRKELYKQPQIARFYRELMEKRDRS</sequence>
<keyword evidence="1" id="KW-0378">Hydrolase</keyword>
<dbReference type="PANTHER" id="PTHR46274">
    <property type="entry name" value="PHOSPHATIDYLINOSITOL PHOSPHATASE"/>
    <property type="match status" value="1"/>
</dbReference>
<reference evidence="6" key="2">
    <citation type="submission" date="2011-02" db="EMBL/GenBank/DDBJ databases">
        <authorList>
            <person name="MacLean D."/>
        </authorList>
    </citation>
    <scope>NUCLEOTIDE SEQUENCE</scope>
</reference>
<evidence type="ECO:0000256" key="1">
    <source>
        <dbReference type="ARBA" id="ARBA00022801"/>
    </source>
</evidence>
<accession>F0WHU2</accession>
<evidence type="ECO:0000259" key="4">
    <source>
        <dbReference type="PROSITE" id="PS50054"/>
    </source>
</evidence>
<dbReference type="InterPro" id="IPR016130">
    <property type="entry name" value="Tyr_Pase_AS"/>
</dbReference>
<evidence type="ECO:0000313" key="6">
    <source>
        <dbReference type="EMBL" id="CCA20817.1"/>
    </source>
</evidence>
<evidence type="ECO:0000256" key="2">
    <source>
        <dbReference type="ARBA" id="ARBA00022912"/>
    </source>
</evidence>
<evidence type="ECO:0000256" key="3">
    <source>
        <dbReference type="SAM" id="Phobius"/>
    </source>
</evidence>
<keyword evidence="2" id="KW-0904">Protein phosphatase</keyword>
<dbReference type="SMART" id="SM00195">
    <property type="entry name" value="DSPc"/>
    <property type="match status" value="1"/>
</dbReference>
<name>F0WHU2_9STRA</name>
<dbReference type="InterPro" id="IPR020422">
    <property type="entry name" value="TYR_PHOSPHATASE_DUAL_dom"/>
</dbReference>
<keyword evidence="3" id="KW-1133">Transmembrane helix</keyword>
<dbReference type="FunFam" id="3.90.190.10:FF:000157">
    <property type="entry name" value="Protein-tyrosine phosphatase"/>
    <property type="match status" value="1"/>
</dbReference>
<dbReference type="PROSITE" id="PS00383">
    <property type="entry name" value="TYR_PHOSPHATASE_1"/>
    <property type="match status" value="1"/>
</dbReference>
<feature type="domain" description="Tyrosine-protein phosphatase" evidence="4">
    <location>
        <begin position="57"/>
        <end position="207"/>
    </location>
</feature>
<dbReference type="GO" id="GO:0004721">
    <property type="term" value="F:phosphoprotein phosphatase activity"/>
    <property type="evidence" value="ECO:0007669"/>
    <property type="project" value="UniProtKB-KW"/>
</dbReference>
<dbReference type="EMBL" id="FR824149">
    <property type="protein sequence ID" value="CCA20817.1"/>
    <property type="molecule type" value="Genomic_DNA"/>
</dbReference>
<evidence type="ECO:0000259" key="5">
    <source>
        <dbReference type="PROSITE" id="PS50056"/>
    </source>
</evidence>